<evidence type="ECO:0000313" key="6">
    <source>
        <dbReference type="Proteomes" id="UP001242480"/>
    </source>
</evidence>
<evidence type="ECO:0000256" key="1">
    <source>
        <dbReference type="ARBA" id="ARBA00023015"/>
    </source>
</evidence>
<keyword evidence="3" id="KW-0804">Transcription</keyword>
<dbReference type="InterPro" id="IPR011711">
    <property type="entry name" value="GntR_C"/>
</dbReference>
<sequence length="243" mass="26851">MKSKSLLSDISAVTRATTLTEQCYLQIQQKLLSGGFAPGQKITIRPLAAALAVSFTPAREALSRLASEGALLAGLNRSYYVPILGIKQTSEIYRLRFILEGLLAEAAIAHASTADLAYLEKVQGELVAAMDRADYRGVLEHNSTFHFRIYRLADMPVTFRIVEVLWVQIGPSLNMLYPEFDRTRTGVRNHDAALRAMRNRDPRALRRAIEADVQAGFDSLSAVLDGMRAPPQDATRASQYSPN</sequence>
<keyword evidence="2 5" id="KW-0238">DNA-binding</keyword>
<dbReference type="PROSITE" id="PS50949">
    <property type="entry name" value="HTH_GNTR"/>
    <property type="match status" value="1"/>
</dbReference>
<dbReference type="InterPro" id="IPR000524">
    <property type="entry name" value="Tscrpt_reg_HTH_GntR"/>
</dbReference>
<dbReference type="GO" id="GO:0003677">
    <property type="term" value="F:DNA binding"/>
    <property type="evidence" value="ECO:0007669"/>
    <property type="project" value="UniProtKB-KW"/>
</dbReference>
<reference evidence="5 6" key="1">
    <citation type="submission" date="2023-07" db="EMBL/GenBank/DDBJ databases">
        <title>Genomic Encyclopedia of Type Strains, Phase IV (KMG-IV): sequencing the most valuable type-strain genomes for metagenomic binning, comparative biology and taxonomic classification.</title>
        <authorList>
            <person name="Goeker M."/>
        </authorList>
    </citation>
    <scope>NUCLEOTIDE SEQUENCE [LARGE SCALE GENOMIC DNA]</scope>
    <source>
        <strain evidence="5 6">DSM 19619</strain>
    </source>
</reference>
<dbReference type="InterPro" id="IPR036388">
    <property type="entry name" value="WH-like_DNA-bd_sf"/>
</dbReference>
<dbReference type="InterPro" id="IPR036390">
    <property type="entry name" value="WH_DNA-bd_sf"/>
</dbReference>
<dbReference type="PANTHER" id="PTHR43537:SF39">
    <property type="entry name" value="HTH-TYPE TRANSCRIPTIONAL REGULATOR MCBR"/>
    <property type="match status" value="1"/>
</dbReference>
<dbReference type="InterPro" id="IPR008920">
    <property type="entry name" value="TF_FadR/GntR_C"/>
</dbReference>
<dbReference type="Proteomes" id="UP001242480">
    <property type="component" value="Unassembled WGS sequence"/>
</dbReference>
<organism evidence="5 6">
    <name type="scientific">Labrys wisconsinensis</name>
    <dbReference type="NCBI Taxonomy" id="425677"/>
    <lineage>
        <taxon>Bacteria</taxon>
        <taxon>Pseudomonadati</taxon>
        <taxon>Pseudomonadota</taxon>
        <taxon>Alphaproteobacteria</taxon>
        <taxon>Hyphomicrobiales</taxon>
        <taxon>Xanthobacteraceae</taxon>
        <taxon>Labrys</taxon>
    </lineage>
</organism>
<dbReference type="EMBL" id="JAUSVX010000007">
    <property type="protein sequence ID" value="MDQ0471053.1"/>
    <property type="molecule type" value="Genomic_DNA"/>
</dbReference>
<dbReference type="Gene3D" id="1.20.120.530">
    <property type="entry name" value="GntR ligand-binding domain-like"/>
    <property type="match status" value="1"/>
</dbReference>
<keyword evidence="6" id="KW-1185">Reference proteome</keyword>
<keyword evidence="1" id="KW-0805">Transcription regulation</keyword>
<evidence type="ECO:0000313" key="5">
    <source>
        <dbReference type="EMBL" id="MDQ0471053.1"/>
    </source>
</evidence>
<dbReference type="RefSeq" id="WP_307275582.1">
    <property type="nucleotide sequence ID" value="NZ_JAUSVX010000007.1"/>
</dbReference>
<evidence type="ECO:0000256" key="3">
    <source>
        <dbReference type="ARBA" id="ARBA00023163"/>
    </source>
</evidence>
<name>A0ABU0J9X1_9HYPH</name>
<evidence type="ECO:0000256" key="2">
    <source>
        <dbReference type="ARBA" id="ARBA00023125"/>
    </source>
</evidence>
<evidence type="ECO:0000259" key="4">
    <source>
        <dbReference type="PROSITE" id="PS50949"/>
    </source>
</evidence>
<gene>
    <name evidence="5" type="ORF">QO011_004072</name>
</gene>
<dbReference type="Pfam" id="PF00392">
    <property type="entry name" value="GntR"/>
    <property type="match status" value="1"/>
</dbReference>
<dbReference type="SUPFAM" id="SSF48008">
    <property type="entry name" value="GntR ligand-binding domain-like"/>
    <property type="match status" value="1"/>
</dbReference>
<feature type="domain" description="HTH gntR-type" evidence="4">
    <location>
        <begin position="17"/>
        <end position="84"/>
    </location>
</feature>
<dbReference type="Gene3D" id="1.10.10.10">
    <property type="entry name" value="Winged helix-like DNA-binding domain superfamily/Winged helix DNA-binding domain"/>
    <property type="match status" value="1"/>
</dbReference>
<dbReference type="SMART" id="SM00895">
    <property type="entry name" value="FCD"/>
    <property type="match status" value="1"/>
</dbReference>
<comment type="caution">
    <text evidence="5">The sequence shown here is derived from an EMBL/GenBank/DDBJ whole genome shotgun (WGS) entry which is preliminary data.</text>
</comment>
<dbReference type="PANTHER" id="PTHR43537">
    <property type="entry name" value="TRANSCRIPTIONAL REGULATOR, GNTR FAMILY"/>
    <property type="match status" value="1"/>
</dbReference>
<dbReference type="SMART" id="SM00345">
    <property type="entry name" value="HTH_GNTR"/>
    <property type="match status" value="1"/>
</dbReference>
<protein>
    <submittedName>
        <fullName evidence="5">DNA-binding GntR family transcriptional regulator</fullName>
    </submittedName>
</protein>
<dbReference type="Pfam" id="PF07729">
    <property type="entry name" value="FCD"/>
    <property type="match status" value="1"/>
</dbReference>
<accession>A0ABU0J9X1</accession>
<proteinExistence type="predicted"/>
<dbReference type="SUPFAM" id="SSF46785">
    <property type="entry name" value="Winged helix' DNA-binding domain"/>
    <property type="match status" value="1"/>
</dbReference>